<dbReference type="InterPro" id="IPR007577">
    <property type="entry name" value="GlycoTrfase_DXD_sugar-bd_CS"/>
</dbReference>
<dbReference type="GeneID" id="78400167"/>
<dbReference type="OrthoDB" id="1259853at2"/>
<gene>
    <name evidence="1" type="ORF">FH779_01830</name>
</gene>
<dbReference type="KEGG" id="efal:FH779_01830"/>
<sequence length="284" mass="34321">MKEKILLLTRKKLKIFYYFFIKLRTVYRANYHKIVPYVYNDNKYKNHFLNNQLEIKNQENFVDKIDRVVYCFWTGNNEVTKNRVESLEILRNNLGVEVKLITIFNLDNYILSDYPLHPAYQYLSLVHKSDYLRCYFMYHYGGGYSDIKRNNSNWQPIFESLEADPSKMIAGYPEFDPTKMGGKDLNKELNKDIFKYYKLCIGNCGFICKPYSPYVAEWYQELHKRLDYYHEELIKNPGIDRGFNKGYPIEWFEILSRIMVPLSLKYHNQIIYDKRLMPNFDDYL</sequence>
<proteinExistence type="predicted"/>
<dbReference type="RefSeq" id="WP_052217492.1">
    <property type="nucleotide sequence ID" value="NZ_CP040908.1"/>
</dbReference>
<evidence type="ECO:0000313" key="2">
    <source>
        <dbReference type="Proteomes" id="UP000510643"/>
    </source>
</evidence>
<accession>A0A7H9DP31</accession>
<dbReference type="AlphaFoldDB" id="A0A7H9DP31"/>
<evidence type="ECO:0000313" key="1">
    <source>
        <dbReference type="EMBL" id="QLL56902.1"/>
    </source>
</evidence>
<keyword evidence="2" id="KW-1185">Reference proteome</keyword>
<reference evidence="1 2" key="1">
    <citation type="submission" date="2019-06" db="EMBL/GenBank/DDBJ databases">
        <title>Emergence of pandrug resistant Empedobacter falsenii in China.</title>
        <authorList>
            <person name="Dong N."/>
            <person name="Chen S."/>
            <person name="Zhang R."/>
        </authorList>
    </citation>
    <scope>NUCLEOTIDE SEQUENCE [LARGE SCALE GENOMIC DNA]</scope>
    <source>
        <strain evidence="1 2">1681-1</strain>
    </source>
</reference>
<protein>
    <submittedName>
        <fullName evidence="1">Uncharacterized protein</fullName>
    </submittedName>
</protein>
<name>A0A7H9DP31_9FLAO</name>
<dbReference type="Pfam" id="PF04488">
    <property type="entry name" value="Gly_transf_sug"/>
    <property type="match status" value="1"/>
</dbReference>
<dbReference type="Gene3D" id="3.90.550.20">
    <property type="match status" value="1"/>
</dbReference>
<organism evidence="1 2">
    <name type="scientific">Empedobacter falsenii</name>
    <dbReference type="NCBI Taxonomy" id="343874"/>
    <lineage>
        <taxon>Bacteria</taxon>
        <taxon>Pseudomonadati</taxon>
        <taxon>Bacteroidota</taxon>
        <taxon>Flavobacteriia</taxon>
        <taxon>Flavobacteriales</taxon>
        <taxon>Weeksellaceae</taxon>
        <taxon>Empedobacter</taxon>
    </lineage>
</organism>
<dbReference type="EMBL" id="CP040908">
    <property type="protein sequence ID" value="QLL56902.1"/>
    <property type="molecule type" value="Genomic_DNA"/>
</dbReference>
<dbReference type="Proteomes" id="UP000510643">
    <property type="component" value="Chromosome"/>
</dbReference>